<proteinExistence type="predicted"/>
<evidence type="ECO:0000313" key="2">
    <source>
        <dbReference type="Proteomes" id="UP000094652"/>
    </source>
</evidence>
<dbReference type="AlphaFoldDB" id="A0A1D7XJ93"/>
<evidence type="ECO:0000313" key="1">
    <source>
        <dbReference type="EMBL" id="AOR23149.1"/>
    </source>
</evidence>
<dbReference type="RefSeq" id="WP_069679304.1">
    <property type="nucleotide sequence ID" value="NZ_CP017253.2"/>
</dbReference>
<reference evidence="2" key="1">
    <citation type="submission" date="2016-09" db="EMBL/GenBank/DDBJ databases">
        <title>Genomics of Clostridium taeniosporum, an organism which forms endospores with ribbon-like appendages.</title>
        <authorList>
            <person name="Walker J.R."/>
        </authorList>
    </citation>
    <scope>NUCLEOTIDE SEQUENCE [LARGE SCALE GENOMIC DNA]</scope>
    <source>
        <strain evidence="2">1/k</strain>
    </source>
</reference>
<dbReference type="STRING" id="394958.BGI42_05155"/>
<accession>A0A1D7XJ93</accession>
<keyword evidence="2" id="KW-1185">Reference proteome</keyword>
<dbReference type="EMBL" id="CP017253">
    <property type="protein sequence ID" value="AOR23149.1"/>
    <property type="molecule type" value="Genomic_DNA"/>
</dbReference>
<name>A0A1D7XJ93_9CLOT</name>
<dbReference type="Proteomes" id="UP000094652">
    <property type="component" value="Chromosome"/>
</dbReference>
<protein>
    <submittedName>
        <fullName evidence="1">Uncharacterized protein</fullName>
    </submittedName>
</protein>
<dbReference type="OrthoDB" id="2064324at2"/>
<sequence length="69" mass="7966">MDGSHIFDNNNQINYFSALPKDCNSLRVIIYKDILKKKETINHPDGSSETDYEDNGEDEVFIDKTINIE</sequence>
<gene>
    <name evidence="1" type="ORF">BGI42_05155</name>
</gene>
<dbReference type="KEGG" id="ctae:BGI42_05155"/>
<organism evidence="1 2">
    <name type="scientific">Clostridium taeniosporum</name>
    <dbReference type="NCBI Taxonomy" id="394958"/>
    <lineage>
        <taxon>Bacteria</taxon>
        <taxon>Bacillati</taxon>
        <taxon>Bacillota</taxon>
        <taxon>Clostridia</taxon>
        <taxon>Eubacteriales</taxon>
        <taxon>Clostridiaceae</taxon>
        <taxon>Clostridium</taxon>
    </lineage>
</organism>